<dbReference type="EMBL" id="JAMTCJ010000004">
    <property type="protein sequence ID" value="MCP2178117.1"/>
    <property type="molecule type" value="Genomic_DNA"/>
</dbReference>
<keyword evidence="2" id="KW-1185">Reference proteome</keyword>
<protein>
    <submittedName>
        <fullName evidence="1">TniQ protein</fullName>
    </submittedName>
</protein>
<comment type="caution">
    <text evidence="1">The sequence shown here is derived from an EMBL/GenBank/DDBJ whole genome shotgun (WGS) entry which is preliminary data.</text>
</comment>
<accession>A0ABT1HJL4</accession>
<sequence>MNSAIARLPIPLPPLSNETLDSYLPRLAQRNYLARSGGLFKLRGTELRLALHQLTGVSDIGLATALPQVRFSEDRERWPHLNLAVSARAPIRPACRLCAATRGTGSDTKVFASHEQVICQQHRRWVGAGILKCSADQQFSIAPVGEVSRANVRHQHLIKTYGRGSTHQRFHDAVAALMHWHDWPIFARDPRIQQRRNQLRIQAASSTRDPRDVAAWYPNAVAFTALLLSYDRASEGHTGMQRRETLRSAVDRFELDVVVGLRPSGATSPFIALLLANDRQATTNEHAEVEVADGRRHRCRLAY</sequence>
<proteinExistence type="predicted"/>
<gene>
    <name evidence="1" type="ORF">LX13_003958</name>
</gene>
<evidence type="ECO:0000313" key="2">
    <source>
        <dbReference type="Proteomes" id="UP001206895"/>
    </source>
</evidence>
<organism evidence="1 2">
    <name type="scientific">Williamsia maris</name>
    <dbReference type="NCBI Taxonomy" id="72806"/>
    <lineage>
        <taxon>Bacteria</taxon>
        <taxon>Bacillati</taxon>
        <taxon>Actinomycetota</taxon>
        <taxon>Actinomycetes</taxon>
        <taxon>Mycobacteriales</taxon>
        <taxon>Nocardiaceae</taxon>
        <taxon>Williamsia</taxon>
    </lineage>
</organism>
<dbReference type="Proteomes" id="UP001206895">
    <property type="component" value="Unassembled WGS sequence"/>
</dbReference>
<name>A0ABT1HJL4_9NOCA</name>
<evidence type="ECO:0000313" key="1">
    <source>
        <dbReference type="EMBL" id="MCP2178117.1"/>
    </source>
</evidence>
<reference evidence="1 2" key="1">
    <citation type="submission" date="2022-06" db="EMBL/GenBank/DDBJ databases">
        <title>Genomic Encyclopedia of Archaeal and Bacterial Type Strains, Phase II (KMG-II): from individual species to whole genera.</title>
        <authorList>
            <person name="Goeker M."/>
        </authorList>
    </citation>
    <scope>NUCLEOTIDE SEQUENCE [LARGE SCALE GENOMIC DNA]</scope>
    <source>
        <strain evidence="1 2">DSM 44693</strain>
    </source>
</reference>